<keyword evidence="1" id="KW-0175">Coiled coil</keyword>
<feature type="region of interest" description="Disordered" evidence="2">
    <location>
        <begin position="489"/>
        <end position="542"/>
    </location>
</feature>
<feature type="compositionally biased region" description="Low complexity" evidence="2">
    <location>
        <begin position="489"/>
        <end position="508"/>
    </location>
</feature>
<dbReference type="EMBL" id="JAGMVJ010000012">
    <property type="protein sequence ID" value="KAH7084276.1"/>
    <property type="molecule type" value="Genomic_DNA"/>
</dbReference>
<dbReference type="Proteomes" id="UP000813461">
    <property type="component" value="Unassembled WGS sequence"/>
</dbReference>
<proteinExistence type="predicted"/>
<gene>
    <name evidence="3" type="ORF">FB567DRAFT_550289</name>
</gene>
<reference evidence="3" key="1">
    <citation type="journal article" date="2021" name="Nat. Commun.">
        <title>Genetic determinants of endophytism in the Arabidopsis root mycobiome.</title>
        <authorList>
            <person name="Mesny F."/>
            <person name="Miyauchi S."/>
            <person name="Thiergart T."/>
            <person name="Pickel B."/>
            <person name="Atanasova L."/>
            <person name="Karlsson M."/>
            <person name="Huettel B."/>
            <person name="Barry K.W."/>
            <person name="Haridas S."/>
            <person name="Chen C."/>
            <person name="Bauer D."/>
            <person name="Andreopoulos W."/>
            <person name="Pangilinan J."/>
            <person name="LaButti K."/>
            <person name="Riley R."/>
            <person name="Lipzen A."/>
            <person name="Clum A."/>
            <person name="Drula E."/>
            <person name="Henrissat B."/>
            <person name="Kohler A."/>
            <person name="Grigoriev I.V."/>
            <person name="Martin F.M."/>
            <person name="Hacquard S."/>
        </authorList>
    </citation>
    <scope>NUCLEOTIDE SEQUENCE</scope>
    <source>
        <strain evidence="3">MPI-SDFR-AT-0120</strain>
    </source>
</reference>
<evidence type="ECO:0000313" key="4">
    <source>
        <dbReference type="Proteomes" id="UP000813461"/>
    </source>
</evidence>
<feature type="compositionally biased region" description="Polar residues" evidence="2">
    <location>
        <begin position="521"/>
        <end position="535"/>
    </location>
</feature>
<keyword evidence="4" id="KW-1185">Reference proteome</keyword>
<organism evidence="3 4">
    <name type="scientific">Paraphoma chrysanthemicola</name>
    <dbReference type="NCBI Taxonomy" id="798071"/>
    <lineage>
        <taxon>Eukaryota</taxon>
        <taxon>Fungi</taxon>
        <taxon>Dikarya</taxon>
        <taxon>Ascomycota</taxon>
        <taxon>Pezizomycotina</taxon>
        <taxon>Dothideomycetes</taxon>
        <taxon>Pleosporomycetidae</taxon>
        <taxon>Pleosporales</taxon>
        <taxon>Pleosporineae</taxon>
        <taxon>Phaeosphaeriaceae</taxon>
        <taxon>Paraphoma</taxon>
    </lineage>
</organism>
<name>A0A8K0VXL2_9PLEO</name>
<sequence>MAPPESTSNLAAELDALLKSSAKKNTTGSVGQQLHLDTAALQANIRALEATITAKDAEIAGAKSELEQLRSQTTAEIDPELAEQLKAIFAEEAALRESTEKKLVEKEKELKFARDAAEEFEKESLCHVLASTARIVRARSGELRLKHKALLATEQARRNVQIAKHIVAQMVAPALIDAQALDEKRLSRDERDAELARLCELVRRLTETMLGLTQSTASRFVHIFDNPCDIYDSAKAEPALEKLKRENVSVEELELAATNAIKQRSAPYVALESRIDPLWLAIDCANPYGVFQLELSLAHSHAIRKEVRNIIQHILVASSASEEEKSLLIDPQILDYVHAICFRAELNLWEMLRSDAITKLMEHILGRKLKPDTDTTVKPNWPDLQMRQQWCKDLPSRVGEVVPKHIRAIDQTWILNSEQKSKLQSNRSYTLQAALTRATYTVEGFNLKSHILPENILCLILGVESLQRKRMTHFPNRFPTGFYKTMMPRSAASRSSQAVVPVPTSRTTPEPPSSEPRAAPQTTPTKRPSSSNASPDASKKSDWETIHDGAITDRFSLQVNHVASAVTSSPPLSGFNTYSEIGDFNGPTLRTFGTRTRL</sequence>
<evidence type="ECO:0000313" key="3">
    <source>
        <dbReference type="EMBL" id="KAH7084276.1"/>
    </source>
</evidence>
<comment type="caution">
    <text evidence="3">The sequence shown here is derived from an EMBL/GenBank/DDBJ whole genome shotgun (WGS) entry which is preliminary data.</text>
</comment>
<feature type="coiled-coil region" evidence="1">
    <location>
        <begin position="45"/>
        <end position="72"/>
    </location>
</feature>
<evidence type="ECO:0000256" key="2">
    <source>
        <dbReference type="SAM" id="MobiDB-lite"/>
    </source>
</evidence>
<evidence type="ECO:0000256" key="1">
    <source>
        <dbReference type="SAM" id="Coils"/>
    </source>
</evidence>
<feature type="coiled-coil region" evidence="1">
    <location>
        <begin position="96"/>
        <end position="123"/>
    </location>
</feature>
<accession>A0A8K0VXL2</accession>
<protein>
    <submittedName>
        <fullName evidence="3">Uncharacterized protein</fullName>
    </submittedName>
</protein>
<dbReference type="AlphaFoldDB" id="A0A8K0VXL2"/>